<comment type="caution">
    <text evidence="3">The sequence shown here is derived from an EMBL/GenBank/DDBJ whole genome shotgun (WGS) entry which is preliminary data.</text>
</comment>
<feature type="compositionally biased region" description="Basic residues" evidence="1">
    <location>
        <begin position="705"/>
        <end position="724"/>
    </location>
</feature>
<feature type="compositionally biased region" description="Basic residues" evidence="1">
    <location>
        <begin position="477"/>
        <end position="489"/>
    </location>
</feature>
<evidence type="ECO:0000256" key="1">
    <source>
        <dbReference type="SAM" id="MobiDB-lite"/>
    </source>
</evidence>
<feature type="region of interest" description="Disordered" evidence="1">
    <location>
        <begin position="183"/>
        <end position="202"/>
    </location>
</feature>
<organism evidence="3 4">
    <name type="scientific">Vanilla planifolia</name>
    <name type="common">Vanilla</name>
    <dbReference type="NCBI Taxonomy" id="51239"/>
    <lineage>
        <taxon>Eukaryota</taxon>
        <taxon>Viridiplantae</taxon>
        <taxon>Streptophyta</taxon>
        <taxon>Embryophyta</taxon>
        <taxon>Tracheophyta</taxon>
        <taxon>Spermatophyta</taxon>
        <taxon>Magnoliopsida</taxon>
        <taxon>Liliopsida</taxon>
        <taxon>Asparagales</taxon>
        <taxon>Orchidaceae</taxon>
        <taxon>Vanilloideae</taxon>
        <taxon>Vanilleae</taxon>
        <taxon>Vanilla</taxon>
    </lineage>
</organism>
<gene>
    <name evidence="3" type="ORF">HPP92_012068</name>
</gene>
<dbReference type="PANTHER" id="PTHR42851:SF4">
    <property type="entry name" value="PWWP DOMAIN-CONTAINING PROTEIN"/>
    <property type="match status" value="1"/>
</dbReference>
<sequence>MRKRREREFRRGITGGEAASEVAVRTRIINRKPLHAWFSVRLGRGGRKARELRPKWYALSKRFSSLAVLRYMLSELNPSRVSEFNIFVCLRIRPSASTSILPLQLSRRIPELLVRATYRLSSGDVFGAERRQEIWNVGEAVGKEEKGDARDLNFPALNLDSNVNLKAESDGFEAGEVIERDSKAEEELRHHAGLSGDEKLEDVDSGEVGQVMECGREGEVLVSVDVELEKGFDQEKMQTEEVLPLDEFKSVFSVGDLVWGKVRSHPWWPGLIFHPSFASELAFKHHKPGHFLVAYFGDKTFAWNDESRLKAFESCFSQMAKQSSMDAFLNAVDDALQEVEKRIEIGLSCGCITNEYIAVLKSHQVENAGIREGTCYPIVDSCIALNSFEPNGLLQYVQALALLPYGGFDKLELVQAKAQLKSFYKLRGYPELPEFCVGMGLLDNEEDTLVSRSEEAGEGNVEYKSEGIPFGDASLKEKKRGRGRPSGKRKPVESDSRKQKRLPELTKENGNSSLKGKLYAKSSPNSSDIKQRVDKEDSMEYGKGKKKRLDSLGDVVSMSPSPSRARAVKLGQGISQIASQLKRAEPILECNGKKVPGVEANLNERTGIVDATGMPNYPSPSDMLSELCLVAQDPTSADGFQSVIFNFLYHWRDSVMSNFPEDETLVNLVGSRRVRKRKTDPDFLHDSYWSDVIFQESPNKEATSRGRKRKPKSKAKKQKKKNKVLGRQPSFSSNASEQVSDDSTIAHEKQPEEGPDNLADDKMLEECNPASLILNFSDADALPSESDLIKVFSHYGPLKEAATEVSRKSRRASVVFRRGADAEIAFSSAGKFSAFGPALVSYRLRYTSLSPRRSPAATPEKNVLPTFPGVTPAKDASPTVGATPDFSDSAPGHLEVEAADGQG</sequence>
<keyword evidence="4" id="KW-1185">Reference proteome</keyword>
<name>A0A835V2E5_VANPL</name>
<feature type="compositionally biased region" description="Basic and acidic residues" evidence="1">
    <location>
        <begin position="490"/>
        <end position="507"/>
    </location>
</feature>
<dbReference type="AlphaFoldDB" id="A0A835V2E5"/>
<proteinExistence type="predicted"/>
<feature type="domain" description="PWWP" evidence="2">
    <location>
        <begin position="254"/>
        <end position="315"/>
    </location>
</feature>
<dbReference type="PROSITE" id="PS50812">
    <property type="entry name" value="PWWP"/>
    <property type="match status" value="1"/>
</dbReference>
<evidence type="ECO:0000313" key="4">
    <source>
        <dbReference type="Proteomes" id="UP000636800"/>
    </source>
</evidence>
<feature type="region of interest" description="Disordered" evidence="1">
    <location>
        <begin position="699"/>
        <end position="761"/>
    </location>
</feature>
<evidence type="ECO:0000259" key="2">
    <source>
        <dbReference type="PROSITE" id="PS50812"/>
    </source>
</evidence>
<dbReference type="PANTHER" id="PTHR42851">
    <property type="entry name" value="ALDOLASE-RELATED"/>
    <property type="match status" value="1"/>
</dbReference>
<dbReference type="InterPro" id="IPR000313">
    <property type="entry name" value="PWWP_dom"/>
</dbReference>
<protein>
    <recommendedName>
        <fullName evidence="2">PWWP domain-containing protein</fullName>
    </recommendedName>
</protein>
<dbReference type="SMART" id="SM00293">
    <property type="entry name" value="PWWP"/>
    <property type="match status" value="1"/>
</dbReference>
<feature type="compositionally biased region" description="Polar residues" evidence="1">
    <location>
        <begin position="729"/>
        <end position="743"/>
    </location>
</feature>
<dbReference type="Pfam" id="PF00855">
    <property type="entry name" value="PWWP"/>
    <property type="match status" value="1"/>
</dbReference>
<dbReference type="CDD" id="cd05162">
    <property type="entry name" value="PWWP"/>
    <property type="match status" value="1"/>
</dbReference>
<accession>A0A835V2E5</accession>
<dbReference type="SUPFAM" id="SSF63748">
    <property type="entry name" value="Tudor/PWWP/MBT"/>
    <property type="match status" value="1"/>
</dbReference>
<dbReference type="Gene3D" id="2.30.30.140">
    <property type="match status" value="1"/>
</dbReference>
<feature type="region of interest" description="Disordered" evidence="1">
    <location>
        <begin position="449"/>
        <end position="546"/>
    </location>
</feature>
<evidence type="ECO:0000313" key="3">
    <source>
        <dbReference type="EMBL" id="KAG0481210.1"/>
    </source>
</evidence>
<feature type="compositionally biased region" description="Basic and acidic residues" evidence="1">
    <location>
        <begin position="529"/>
        <end position="543"/>
    </location>
</feature>
<reference evidence="3 4" key="1">
    <citation type="journal article" date="2020" name="Nat. Food">
        <title>A phased Vanilla planifolia genome enables genetic improvement of flavour and production.</title>
        <authorList>
            <person name="Hasing T."/>
            <person name="Tang H."/>
            <person name="Brym M."/>
            <person name="Khazi F."/>
            <person name="Huang T."/>
            <person name="Chambers A.H."/>
        </authorList>
    </citation>
    <scope>NUCLEOTIDE SEQUENCE [LARGE SCALE GENOMIC DNA]</scope>
    <source>
        <tissue evidence="3">Leaf</tissue>
    </source>
</reference>
<dbReference type="Proteomes" id="UP000636800">
    <property type="component" value="Chromosome 5"/>
</dbReference>
<dbReference type="EMBL" id="JADCNL010000005">
    <property type="protein sequence ID" value="KAG0481210.1"/>
    <property type="molecule type" value="Genomic_DNA"/>
</dbReference>
<dbReference type="InterPro" id="IPR053063">
    <property type="entry name" value="PWWP_domain_containing_PDP"/>
</dbReference>
<feature type="region of interest" description="Disordered" evidence="1">
    <location>
        <begin position="850"/>
        <end position="903"/>
    </location>
</feature>